<sequence>MWHNATTLTGMEHEEYGHSFAVTVTRPEGQWIVRPFADDFSSIDTSIRAVRSLRSEGPAFALLCVEDEYFVIVRPTPNRVQLLLSDATMAVDDDFAAGVLGELGAEIPDLDADELDEVDGWPDGDFDLLADLGLSEEVLDVIVENQEPMPSEQLMRIAEELGFADELAEAAGIDG</sequence>
<dbReference type="NCBIfam" id="TIGR03941">
    <property type="entry name" value="tRNA_deam_assoc"/>
    <property type="match status" value="1"/>
</dbReference>
<organism evidence="1 2">
    <name type="scientific">Corynebacterium testudinoris</name>
    <dbReference type="NCBI Taxonomy" id="136857"/>
    <lineage>
        <taxon>Bacteria</taxon>
        <taxon>Bacillati</taxon>
        <taxon>Actinomycetota</taxon>
        <taxon>Actinomycetes</taxon>
        <taxon>Mycobacteriales</taxon>
        <taxon>Corynebacteriaceae</taxon>
        <taxon>Corynebacterium</taxon>
    </lineage>
</organism>
<dbReference type="KEGG" id="cted:CTEST_00915"/>
<gene>
    <name evidence="1" type="ORF">CTEST_00915</name>
</gene>
<reference evidence="1 2" key="1">
    <citation type="journal article" date="2015" name="Genome Announc.">
        <title>Complete Genome Sequence of the Type Strain Corynebacterium testudinoris DSM 44614, Recovered from Necrotic Lesions in the Mouth of a Tortoise.</title>
        <authorList>
            <person name="Ruckert C."/>
            <person name="Kriete M."/>
            <person name="Jaenicke S."/>
            <person name="Winkler A."/>
            <person name="Tauch A."/>
        </authorList>
    </citation>
    <scope>NUCLEOTIDE SEQUENCE [LARGE SCALE GENOMIC DNA]</scope>
    <source>
        <strain evidence="1 2">DSM 44614</strain>
    </source>
</reference>
<dbReference type="PATRIC" id="fig|136857.5.peg.179"/>
<dbReference type="Proteomes" id="UP000035540">
    <property type="component" value="Chromosome"/>
</dbReference>
<keyword evidence="2" id="KW-1185">Reference proteome</keyword>
<dbReference type="AlphaFoldDB" id="A0A0G3H2P8"/>
<evidence type="ECO:0000313" key="2">
    <source>
        <dbReference type="Proteomes" id="UP000035540"/>
    </source>
</evidence>
<name>A0A0G3H2P8_9CORY</name>
<proteinExistence type="predicted"/>
<protein>
    <submittedName>
        <fullName evidence="1">Putative tRNA adenosine deaminase-associated protein</fullName>
    </submittedName>
</protein>
<dbReference type="InterPro" id="IPR023869">
    <property type="entry name" value="tRNA_Adeno_NH3ase_assoc_put"/>
</dbReference>
<dbReference type="EMBL" id="CP011545">
    <property type="protein sequence ID" value="AKK07649.1"/>
    <property type="molecule type" value="Genomic_DNA"/>
</dbReference>
<evidence type="ECO:0000313" key="1">
    <source>
        <dbReference type="EMBL" id="AKK07649.1"/>
    </source>
</evidence>
<reference evidence="2" key="2">
    <citation type="submission" date="2015-05" db="EMBL/GenBank/DDBJ databases">
        <title>Complete genome sequence of Corynebacterium testudinoris DSM 44614, recovered from necrotic lesions in the mouth of a tortoise.</title>
        <authorList>
            <person name="Ruckert C."/>
            <person name="Albersmeier A."/>
            <person name="Winkler A."/>
            <person name="Tauch A."/>
        </authorList>
    </citation>
    <scope>NUCLEOTIDE SEQUENCE [LARGE SCALE GENOMIC DNA]</scope>
    <source>
        <strain evidence="2">DSM 44614</strain>
    </source>
</reference>
<dbReference type="STRING" id="136857.CTEST_00915"/>
<accession>A0A0G3H2P8</accession>